<evidence type="ECO:0000256" key="2">
    <source>
        <dbReference type="ARBA" id="ARBA00022448"/>
    </source>
</evidence>
<keyword evidence="5 8" id="KW-0472">Membrane</keyword>
<keyword evidence="8" id="KW-1003">Cell membrane</keyword>
<dbReference type="Gene3D" id="1.10.520.20">
    <property type="entry name" value="N-terminal domain of the delta subunit of the F1F0-ATP synthase"/>
    <property type="match status" value="1"/>
</dbReference>
<keyword evidence="10" id="KW-1185">Reference proteome</keyword>
<evidence type="ECO:0000256" key="8">
    <source>
        <dbReference type="HAMAP-Rule" id="MF_01416"/>
    </source>
</evidence>
<comment type="function">
    <text evidence="8">This protein is part of the stalk that links CF(0) to CF(1). It either transmits conformational changes from CF(0) to CF(1) or is implicated in proton conduction.</text>
</comment>
<dbReference type="PROSITE" id="PS00389">
    <property type="entry name" value="ATPASE_DELTA"/>
    <property type="match status" value="1"/>
</dbReference>
<dbReference type="HAMAP" id="MF_01416">
    <property type="entry name" value="ATP_synth_delta_bact"/>
    <property type="match status" value="1"/>
</dbReference>
<proteinExistence type="inferred from homology"/>
<dbReference type="PANTHER" id="PTHR11910">
    <property type="entry name" value="ATP SYNTHASE DELTA CHAIN"/>
    <property type="match status" value="1"/>
</dbReference>
<comment type="subcellular location">
    <subcellularLocation>
        <location evidence="8">Cell membrane</location>
        <topology evidence="8">Peripheral membrane protein</topology>
    </subcellularLocation>
    <subcellularLocation>
        <location evidence="1">Membrane</location>
    </subcellularLocation>
</comment>
<name>A0ABN6IT15_9CLOT</name>
<reference evidence="10" key="1">
    <citation type="submission" date="2021-07" db="EMBL/GenBank/DDBJ databases">
        <title>Complete genome sequencing of a Clostridium isolate.</title>
        <authorList>
            <person name="Ueki A."/>
            <person name="Tonouchi A."/>
        </authorList>
    </citation>
    <scope>NUCLEOTIDE SEQUENCE [LARGE SCALE GENOMIC DNA]</scope>
    <source>
        <strain evidence="10">C5S11</strain>
    </source>
</reference>
<evidence type="ECO:0000256" key="4">
    <source>
        <dbReference type="ARBA" id="ARBA00023065"/>
    </source>
</evidence>
<organism evidence="9 10">
    <name type="scientific">Clostridium gelidum</name>
    <dbReference type="NCBI Taxonomy" id="704125"/>
    <lineage>
        <taxon>Bacteria</taxon>
        <taxon>Bacillati</taxon>
        <taxon>Bacillota</taxon>
        <taxon>Clostridia</taxon>
        <taxon>Eubacteriales</taxon>
        <taxon>Clostridiaceae</taxon>
        <taxon>Clostridium</taxon>
    </lineage>
</organism>
<keyword evidence="2 8" id="KW-0813">Transport</keyword>
<dbReference type="NCBIfam" id="NF004403">
    <property type="entry name" value="PRK05758.2-4"/>
    <property type="match status" value="1"/>
</dbReference>
<sequence>MYEYLDRRYALAIYEVAEEKGKVDEYLKDLREICDLFDNNKDFYEVIKHPKINTIKKKEIFTDLFKGRIDDELLSFMIILIEKNRILYLKEKLNEMEKIDLERKNIIKGVVKTAIPILPDELEKLKLIFEDKYDKTIRFDTEVDKNLLGGVYVKIGNDVIDDTIKSKIEEMKVLMLKKE</sequence>
<evidence type="ECO:0000256" key="3">
    <source>
        <dbReference type="ARBA" id="ARBA00022781"/>
    </source>
</evidence>
<evidence type="ECO:0000313" key="10">
    <source>
        <dbReference type="Proteomes" id="UP000824633"/>
    </source>
</evidence>
<dbReference type="SUPFAM" id="SSF47928">
    <property type="entry name" value="N-terminal domain of the delta subunit of the F1F0-ATP synthase"/>
    <property type="match status" value="1"/>
</dbReference>
<dbReference type="InterPro" id="IPR000711">
    <property type="entry name" value="ATPase_OSCP/dsu"/>
</dbReference>
<dbReference type="RefSeq" id="WP_224036178.1">
    <property type="nucleotide sequence ID" value="NZ_AP024849.1"/>
</dbReference>
<dbReference type="Pfam" id="PF00213">
    <property type="entry name" value="OSCP"/>
    <property type="match status" value="1"/>
</dbReference>
<dbReference type="NCBIfam" id="TIGR01145">
    <property type="entry name" value="ATP_synt_delta"/>
    <property type="match status" value="1"/>
</dbReference>
<gene>
    <name evidence="8 9" type="primary">atpH</name>
    <name evidence="9" type="ORF">psyc5s11_05750</name>
</gene>
<evidence type="ECO:0000256" key="7">
    <source>
        <dbReference type="ARBA" id="ARBA00023310"/>
    </source>
</evidence>
<dbReference type="InterPro" id="IPR020781">
    <property type="entry name" value="ATPase_OSCP/d_CS"/>
</dbReference>
<dbReference type="EMBL" id="AP024849">
    <property type="protein sequence ID" value="BCZ44508.1"/>
    <property type="molecule type" value="Genomic_DNA"/>
</dbReference>
<evidence type="ECO:0000256" key="6">
    <source>
        <dbReference type="ARBA" id="ARBA00023196"/>
    </source>
</evidence>
<evidence type="ECO:0000256" key="5">
    <source>
        <dbReference type="ARBA" id="ARBA00023136"/>
    </source>
</evidence>
<protein>
    <recommendedName>
        <fullName evidence="8">ATP synthase subunit delta</fullName>
    </recommendedName>
    <alternativeName>
        <fullName evidence="8">ATP synthase F(1) sector subunit delta</fullName>
    </alternativeName>
    <alternativeName>
        <fullName evidence="8">F-type ATPase subunit delta</fullName>
        <shortName evidence="8">F-ATPase subunit delta</shortName>
    </alternativeName>
</protein>
<dbReference type="InterPro" id="IPR026015">
    <property type="entry name" value="ATP_synth_OSCP/delta_N_sf"/>
</dbReference>
<dbReference type="Proteomes" id="UP000824633">
    <property type="component" value="Chromosome"/>
</dbReference>
<evidence type="ECO:0000256" key="1">
    <source>
        <dbReference type="ARBA" id="ARBA00004370"/>
    </source>
</evidence>
<accession>A0ABN6IT15</accession>
<keyword evidence="3 8" id="KW-0375">Hydrogen ion transport</keyword>
<evidence type="ECO:0000313" key="9">
    <source>
        <dbReference type="EMBL" id="BCZ44508.1"/>
    </source>
</evidence>
<keyword evidence="6 8" id="KW-0139">CF(1)</keyword>
<comment type="similarity">
    <text evidence="8">Belongs to the ATPase delta chain family.</text>
</comment>
<keyword evidence="7 8" id="KW-0066">ATP synthesis</keyword>
<keyword evidence="4 8" id="KW-0406">Ion transport</keyword>
<dbReference type="PRINTS" id="PR00125">
    <property type="entry name" value="ATPASEDELTA"/>
</dbReference>
<comment type="function">
    <text evidence="8">F(1)F(0) ATP synthase produces ATP from ADP in the presence of a proton or sodium gradient. F-type ATPases consist of two structural domains, F(1) containing the extramembraneous catalytic core and F(0) containing the membrane proton channel, linked together by a central stalk and a peripheral stalk. During catalysis, ATP synthesis in the catalytic domain of F(1) is coupled via a rotary mechanism of the central stalk subunits to proton translocation.</text>
</comment>